<evidence type="ECO:0000256" key="1">
    <source>
        <dbReference type="SAM" id="Phobius"/>
    </source>
</evidence>
<keyword evidence="1" id="KW-0472">Membrane</keyword>
<evidence type="ECO:0000313" key="3">
    <source>
        <dbReference type="WBParaSite" id="Csp11.Scaffold630.g21124.t1"/>
    </source>
</evidence>
<dbReference type="WBParaSite" id="Csp11.Scaffold630.g21124.t1">
    <property type="protein sequence ID" value="Csp11.Scaffold630.g21124.t1"/>
    <property type="gene ID" value="Csp11.Scaffold630.g21124"/>
</dbReference>
<keyword evidence="2" id="KW-1185">Reference proteome</keyword>
<sequence>MKTVLPTSSQSSHLKTLQTQLFYALIFQTLIPVILMHTPAFFIFIATFLDCSFELLGQIPSITIVLYPAIDPLPNIFIIRNYRIATLNYLRKALQIFFKGNLKIGISECTNRINTDSTINDTHTNVATVTPAAQK</sequence>
<evidence type="ECO:0000313" key="2">
    <source>
        <dbReference type="Proteomes" id="UP000095282"/>
    </source>
</evidence>
<dbReference type="InterPro" id="IPR019428">
    <property type="entry name" value="7TM_GPCR_serpentine_rcpt_Str"/>
</dbReference>
<dbReference type="AlphaFoldDB" id="A0A1I7V0B4"/>
<feature type="transmembrane region" description="Helical" evidence="1">
    <location>
        <begin position="21"/>
        <end position="49"/>
    </location>
</feature>
<dbReference type="Pfam" id="PF10326">
    <property type="entry name" value="7TM_GPCR_Str"/>
    <property type="match status" value="1"/>
</dbReference>
<keyword evidence="1" id="KW-0812">Transmembrane</keyword>
<accession>A0A1I7V0B4</accession>
<keyword evidence="1" id="KW-1133">Transmembrane helix</keyword>
<dbReference type="SUPFAM" id="SSF81321">
    <property type="entry name" value="Family A G protein-coupled receptor-like"/>
    <property type="match status" value="1"/>
</dbReference>
<organism evidence="2 3">
    <name type="scientific">Caenorhabditis tropicalis</name>
    <dbReference type="NCBI Taxonomy" id="1561998"/>
    <lineage>
        <taxon>Eukaryota</taxon>
        <taxon>Metazoa</taxon>
        <taxon>Ecdysozoa</taxon>
        <taxon>Nematoda</taxon>
        <taxon>Chromadorea</taxon>
        <taxon>Rhabditida</taxon>
        <taxon>Rhabditina</taxon>
        <taxon>Rhabditomorpha</taxon>
        <taxon>Rhabditoidea</taxon>
        <taxon>Rhabditidae</taxon>
        <taxon>Peloderinae</taxon>
        <taxon>Caenorhabditis</taxon>
    </lineage>
</organism>
<dbReference type="GO" id="GO:0042048">
    <property type="term" value="P:olfactory behavior"/>
    <property type="evidence" value="ECO:0007669"/>
    <property type="project" value="TreeGrafter"/>
</dbReference>
<protein>
    <submittedName>
        <fullName evidence="3">G_PROTEIN_RECEP_F1_2 domain-containing protein</fullName>
    </submittedName>
</protein>
<reference evidence="3" key="1">
    <citation type="submission" date="2016-11" db="UniProtKB">
        <authorList>
            <consortium name="WormBaseParasite"/>
        </authorList>
    </citation>
    <scope>IDENTIFICATION</scope>
</reference>
<dbReference type="GO" id="GO:0005886">
    <property type="term" value="C:plasma membrane"/>
    <property type="evidence" value="ECO:0007669"/>
    <property type="project" value="TreeGrafter"/>
</dbReference>
<dbReference type="GO" id="GO:0038022">
    <property type="term" value="F:G protein-coupled olfactory receptor activity"/>
    <property type="evidence" value="ECO:0007669"/>
    <property type="project" value="TreeGrafter"/>
</dbReference>
<proteinExistence type="predicted"/>
<dbReference type="PANTHER" id="PTHR22943:SF245">
    <property type="entry name" value="SEVEN TM RECEPTOR"/>
    <property type="match status" value="1"/>
</dbReference>
<dbReference type="PANTHER" id="PTHR22943">
    <property type="entry name" value="7-TRANSMEMBRANE DOMAIN RECEPTOR C.ELEGANS"/>
    <property type="match status" value="1"/>
</dbReference>
<name>A0A1I7V0B4_9PELO</name>
<dbReference type="Proteomes" id="UP000095282">
    <property type="component" value="Unplaced"/>
</dbReference>